<proteinExistence type="predicted"/>
<comment type="caution">
    <text evidence="3">The sequence shown here is derived from an EMBL/GenBank/DDBJ whole genome shotgun (WGS) entry which is preliminary data.</text>
</comment>
<gene>
    <name evidence="3" type="ORF">VA603_10995</name>
</gene>
<dbReference type="InterPro" id="IPR050617">
    <property type="entry name" value="E3_ligase_FN3/SPRY"/>
</dbReference>
<evidence type="ECO:0000313" key="3">
    <source>
        <dbReference type="EMBL" id="MEA5668061.1"/>
    </source>
</evidence>
<dbReference type="NCBIfam" id="TIGR01643">
    <property type="entry name" value="YD_repeat_2x"/>
    <property type="match status" value="1"/>
</dbReference>
<dbReference type="SMART" id="SM00060">
    <property type="entry name" value="FN3"/>
    <property type="match status" value="3"/>
</dbReference>
<dbReference type="RefSeq" id="WP_323438851.1">
    <property type="nucleotide sequence ID" value="NZ_JAYFUH010000182.1"/>
</dbReference>
<dbReference type="PANTHER" id="PTHR24099:SF11">
    <property type="entry name" value="FIBRONECTIN TYPE III DOMAIN-CONTAINING 3BA-RELATED"/>
    <property type="match status" value="1"/>
</dbReference>
<sequence length="1200" mass="128204">MKVFGDAGSCLCVRLLISTWAFMILADNVQAQSYSRTETITYHDNNDKWVLGQVASRTVNGVVAEQASYDPNTALPLQSWSFGKLKQTLTYNADGTVATVKDGNNNVTTLSNWKRGIPQAISYADGTTQAAVVNDRGWITQVTDQNGSATNYGYDAMGRLAQTNFPAGDSVSWNVSGREFRALHSGDWKPAGVVDGQWRLQEVTGNHITYTYYDALWRPVLRHNYDISNIGGTLQSTSTEYDAKGRVVFQSYPSSDLIPPAQGTWTFYDVLDRPTQVKQDSEHGLLVTTTAYLSDGNGAYILVTTPRGGETRTWYQMFDQPSYDAPVRITQPEGAITTIARDVLGKPTSITRGNADGTTSATRTYRYNAYQELCASVEPETGATLIGYDAAGNLAWSAAGLAATTACESDGSSSAVVARRVIRGYDNRNQLMSLTFPDGSGNQTWTYTPDGLPSQIITQDVASATQAINTYTYNKRRLLTAETVGQSGGYNWALGYGYDANGSLAGVQYPSGLYVDYAPNALGQPTRAGSYATGVSYYPNGGMSQFVYGNGITHTMQQNGRQLPARVKDGVVLDTTYGYDANSNVTQITDALDSARTRSMSYDGLDRLAQATSPSFGGGGQITYSYDALDNLRTTKLTGVKQYNYWYDAANRLTNIIDDGGATVIGLAYDAQGNLANKNGQTFQFDYGNRLRNAVGKEIYRYDGHGRRVVSWSPSQGNIISMYGQDGVLRRQDNDRKANSIEYVYLNGSLIAKISTSTAPAAPVITVPAYSDNGSFTVSWNAITSATNYEVQEQFNGGAWQAAYSGSALSIARSGKAGGLYGYRGRACRNAICSGWGATASVSVQAIPSGASTLSAPAFSNSGSYTVSWTGVSGAAKYKLEESTNGGSWTLIGDSPALSLAIVNRANGTYSYRVNSCNAAGCGTMSSSINVRVLHPPASAPQLSVPSTSTNGSYTITWSMVSTATSYQLEESAPGSGWASVYSGGGNSHTISGKGNGSHAYRVKACNEGGCSGYSQNASVSVLLPPAAAPTLSVPATNSTGAYNVSWTAVGLATSYRLEESINGGAWALIHDEGATNRSLNSKATASYRYRVKACNSSGCSGWSAEVMVSVMRIPDVPSNAWGQITSSSRSQWKISASWSAVPGATRYELTGYFGYNGPDTTSFMIVRSVSSPTEDMPFQVRACNDSGCSPWSTTFYASL</sequence>
<evidence type="ECO:0000259" key="2">
    <source>
        <dbReference type="PROSITE" id="PS50853"/>
    </source>
</evidence>
<dbReference type="PANTHER" id="PTHR24099">
    <property type="entry name" value="E3 UBIQUITIN-PROTEIN LIGASE TRIM36-RELATED"/>
    <property type="match status" value="1"/>
</dbReference>
<dbReference type="EMBL" id="JAYFUH010000182">
    <property type="protein sequence ID" value="MEA5668061.1"/>
    <property type="molecule type" value="Genomic_DNA"/>
</dbReference>
<keyword evidence="4" id="KW-1185">Reference proteome</keyword>
<keyword evidence="1" id="KW-0732">Signal</keyword>
<feature type="chain" id="PRO_5047298725" evidence="1">
    <location>
        <begin position="32"/>
        <end position="1200"/>
    </location>
</feature>
<dbReference type="InterPro" id="IPR013783">
    <property type="entry name" value="Ig-like_fold"/>
</dbReference>
<evidence type="ECO:0000256" key="1">
    <source>
        <dbReference type="SAM" id="SignalP"/>
    </source>
</evidence>
<organism evidence="3 4">
    <name type="scientific">Stenotrophomonas capsici</name>
    <dbReference type="NCBI Taxonomy" id="3110230"/>
    <lineage>
        <taxon>Bacteria</taxon>
        <taxon>Pseudomonadati</taxon>
        <taxon>Pseudomonadota</taxon>
        <taxon>Gammaproteobacteria</taxon>
        <taxon>Lysobacterales</taxon>
        <taxon>Lysobacteraceae</taxon>
        <taxon>Stenotrophomonas</taxon>
    </lineage>
</organism>
<dbReference type="InterPro" id="IPR031325">
    <property type="entry name" value="RHS_repeat"/>
</dbReference>
<evidence type="ECO:0000313" key="4">
    <source>
        <dbReference type="Proteomes" id="UP001301653"/>
    </source>
</evidence>
<feature type="domain" description="Fibronectin type-III" evidence="2">
    <location>
        <begin position="937"/>
        <end position="1027"/>
    </location>
</feature>
<accession>A0ABU5V3Y6</accession>
<dbReference type="PROSITE" id="PS50853">
    <property type="entry name" value="FN3"/>
    <property type="match status" value="1"/>
</dbReference>
<dbReference type="Gene3D" id="2.60.40.10">
    <property type="entry name" value="Immunoglobulins"/>
    <property type="match status" value="4"/>
</dbReference>
<dbReference type="InterPro" id="IPR003961">
    <property type="entry name" value="FN3_dom"/>
</dbReference>
<protein>
    <submittedName>
        <fullName evidence="3">Wall-associated protein</fullName>
    </submittedName>
</protein>
<dbReference type="Proteomes" id="UP001301653">
    <property type="component" value="Unassembled WGS sequence"/>
</dbReference>
<feature type="signal peptide" evidence="1">
    <location>
        <begin position="1"/>
        <end position="31"/>
    </location>
</feature>
<name>A0ABU5V3Y6_9GAMM</name>
<dbReference type="Pfam" id="PF05593">
    <property type="entry name" value="RHS_repeat"/>
    <property type="match status" value="2"/>
</dbReference>
<dbReference type="SUPFAM" id="SSF49265">
    <property type="entry name" value="Fibronectin type III"/>
    <property type="match status" value="3"/>
</dbReference>
<dbReference type="InterPro" id="IPR006530">
    <property type="entry name" value="YD"/>
</dbReference>
<dbReference type="InterPro" id="IPR036116">
    <property type="entry name" value="FN3_sf"/>
</dbReference>
<dbReference type="Gene3D" id="2.180.10.10">
    <property type="entry name" value="RHS repeat-associated core"/>
    <property type="match status" value="1"/>
</dbReference>
<reference evidence="3 4" key="1">
    <citation type="submission" date="2023-12" db="EMBL/GenBank/DDBJ databases">
        <title>Stenotrophomonas guangdongensis sp. nov., isolated from wilted pepper plants (Capsicum annuum).</title>
        <authorList>
            <person name="Qiu M."/>
            <person name="Li Y."/>
            <person name="Liu Q."/>
            <person name="Zhang X."/>
            <person name="Huang Y."/>
            <person name="Guo R."/>
            <person name="Hu M."/>
            <person name="Zhou J."/>
            <person name="Zhou X."/>
        </authorList>
    </citation>
    <scope>NUCLEOTIDE SEQUENCE [LARGE SCALE GENOMIC DNA]</scope>
    <source>
        <strain evidence="3 4">MH1</strain>
    </source>
</reference>